<feature type="transmembrane region" description="Helical" evidence="1">
    <location>
        <begin position="64"/>
        <end position="85"/>
    </location>
</feature>
<name>A0AA88MKW1_TACVA</name>
<protein>
    <submittedName>
        <fullName evidence="2">Uncharacterized protein</fullName>
    </submittedName>
</protein>
<keyword evidence="1" id="KW-1133">Transmembrane helix</keyword>
<keyword evidence="1" id="KW-0812">Transmembrane</keyword>
<organism evidence="2 3">
    <name type="scientific">Tachysurus vachellii</name>
    <name type="common">Darkbarbel catfish</name>
    <name type="synonym">Pelteobagrus vachellii</name>
    <dbReference type="NCBI Taxonomy" id="175792"/>
    <lineage>
        <taxon>Eukaryota</taxon>
        <taxon>Metazoa</taxon>
        <taxon>Chordata</taxon>
        <taxon>Craniata</taxon>
        <taxon>Vertebrata</taxon>
        <taxon>Euteleostomi</taxon>
        <taxon>Actinopterygii</taxon>
        <taxon>Neopterygii</taxon>
        <taxon>Teleostei</taxon>
        <taxon>Ostariophysi</taxon>
        <taxon>Siluriformes</taxon>
        <taxon>Bagridae</taxon>
        <taxon>Tachysurus</taxon>
    </lineage>
</organism>
<evidence type="ECO:0000313" key="3">
    <source>
        <dbReference type="Proteomes" id="UP001187315"/>
    </source>
</evidence>
<keyword evidence="3" id="KW-1185">Reference proteome</keyword>
<evidence type="ECO:0000256" key="1">
    <source>
        <dbReference type="SAM" id="Phobius"/>
    </source>
</evidence>
<keyword evidence="1" id="KW-0472">Membrane</keyword>
<dbReference type="Proteomes" id="UP001187315">
    <property type="component" value="Unassembled WGS sequence"/>
</dbReference>
<dbReference type="EMBL" id="JAVHJS010000012">
    <property type="protein sequence ID" value="KAK2840640.1"/>
    <property type="molecule type" value="Genomic_DNA"/>
</dbReference>
<sequence length="89" mass="10166">MPWGLFTCAKGFELKTVAFTTGKKKTVIVRCGTELSFSLYVPGERQHLAFRWGSDVPLDLPPDWYALFIYMGMPPVCSFNMSYVIQKLH</sequence>
<gene>
    <name evidence="2" type="ORF">Q7C36_012219</name>
</gene>
<evidence type="ECO:0000313" key="2">
    <source>
        <dbReference type="EMBL" id="KAK2840640.1"/>
    </source>
</evidence>
<dbReference type="AlphaFoldDB" id="A0AA88MKW1"/>
<comment type="caution">
    <text evidence="2">The sequence shown here is derived from an EMBL/GenBank/DDBJ whole genome shotgun (WGS) entry which is preliminary data.</text>
</comment>
<proteinExistence type="predicted"/>
<accession>A0AA88MKW1</accession>
<reference evidence="2" key="1">
    <citation type="submission" date="2023-08" db="EMBL/GenBank/DDBJ databases">
        <title>Pelteobagrus vachellii genome.</title>
        <authorList>
            <person name="Liu H."/>
        </authorList>
    </citation>
    <scope>NUCLEOTIDE SEQUENCE</scope>
    <source>
        <strain evidence="2">PRFRI_2022a</strain>
        <tissue evidence="2">Muscle</tissue>
    </source>
</reference>